<dbReference type="EMBL" id="CP022521">
    <property type="protein sequence ID" value="ASO20115.1"/>
    <property type="molecule type" value="Genomic_DNA"/>
</dbReference>
<dbReference type="GO" id="GO:0042626">
    <property type="term" value="F:ATPase-coupled transmembrane transporter activity"/>
    <property type="evidence" value="ECO:0007669"/>
    <property type="project" value="TreeGrafter"/>
</dbReference>
<keyword evidence="6" id="KW-0547">Nucleotide-binding</keyword>
<dbReference type="InterPro" id="IPR050095">
    <property type="entry name" value="ECF_ABC_transporter_ATP-bd"/>
</dbReference>
<dbReference type="InterPro" id="IPR017871">
    <property type="entry name" value="ABC_transporter-like_CS"/>
</dbReference>
<keyword evidence="12" id="KW-1185">Reference proteome</keyword>
<sequence>MIRFEEVSVRYGEAAPVLSGLDLEIEEGELCLVVGLTGSGKSTLLGAVNGRVPHFTGGVLEGRVTVGGRDTRTNPPRELADLVGVVGQDPLAGFVTDTVEEELAYGMEQLAIPSEVMRKRVEETLDLLGIAELRDRSLRSLSGGQQQRVAIGSVLTVHPRVLVLDEPTSALDPTAAEEVLASITRLVHDLGVTVVIAEHRLERVVQYADRVLRLAGDGRVVDGRPAEVLADSTPAPPVVELGRLAGWTPLPLSVRDARRRAPELRARLADHGPPGPRRAAAGSPLLTARGVVVRHGDVVAVREVDLDLHGGQVTALMGRNGSGKSSLLWALQGSGRRSGGTVFTGGLDPAAQPAHRARTLVGLVPQTAADLLYLETVAEECAQADRESAVPPGTCATLLSRLIEDVDPHCHPRDLSEGQRLALVLAVQLVAAPSVMLLDEPTRGLDYRAKRAFGALVADLAAQGRSVVIATHDVEFVAAAADRVLVLAVGEVVADGTTADVVASSPSFAPQVSKVLAPQAWLTVDDVRRALDDAAGGR</sequence>
<keyword evidence="5" id="KW-0677">Repeat</keyword>
<protein>
    <submittedName>
        <fullName evidence="11">Putative HMP/thiamine import ATP-binding protein YkoD</fullName>
        <ecNumber evidence="11">3.6.3.-</ecNumber>
    </submittedName>
</protein>
<dbReference type="Gene3D" id="3.40.50.300">
    <property type="entry name" value="P-loop containing nucleotide triphosphate hydrolases"/>
    <property type="match status" value="2"/>
</dbReference>
<evidence type="ECO:0000313" key="12">
    <source>
        <dbReference type="Proteomes" id="UP000204221"/>
    </source>
</evidence>
<gene>
    <name evidence="11" type="primary">ykoD</name>
    <name evidence="11" type="ORF">AHOG_12360</name>
</gene>
<dbReference type="OrthoDB" id="501320at2"/>
<dbReference type="EC" id="3.6.3.-" evidence="11"/>
<keyword evidence="11" id="KW-0378">Hydrolase</keyword>
<evidence type="ECO:0000256" key="2">
    <source>
        <dbReference type="ARBA" id="ARBA00005417"/>
    </source>
</evidence>
<dbReference type="GO" id="GO:0005524">
    <property type="term" value="F:ATP binding"/>
    <property type="evidence" value="ECO:0007669"/>
    <property type="project" value="UniProtKB-KW"/>
</dbReference>
<keyword evidence="4" id="KW-1003">Cell membrane</keyword>
<dbReference type="Proteomes" id="UP000204221">
    <property type="component" value="Chromosome"/>
</dbReference>
<dbReference type="PANTHER" id="PTHR43553">
    <property type="entry name" value="HEAVY METAL TRANSPORTER"/>
    <property type="match status" value="1"/>
</dbReference>
<evidence type="ECO:0000256" key="8">
    <source>
        <dbReference type="ARBA" id="ARBA00022967"/>
    </source>
</evidence>
<evidence type="ECO:0000313" key="11">
    <source>
        <dbReference type="EMBL" id="ASO20115.1"/>
    </source>
</evidence>
<reference evidence="11 12" key="1">
    <citation type="submission" date="2017-07" db="EMBL/GenBank/DDBJ databases">
        <title>Complete genome sequence of Actinoalloteichus hoggarensis DSM 45943, type strain of Actinoalloteichus hoggarensis.</title>
        <authorList>
            <person name="Ruckert C."/>
            <person name="Nouioui I."/>
            <person name="Willmese J."/>
            <person name="van Wezel G."/>
            <person name="Klenk H.-P."/>
            <person name="Kalinowski J."/>
            <person name="Zotchev S.B."/>
        </authorList>
    </citation>
    <scope>NUCLEOTIDE SEQUENCE [LARGE SCALE GENOMIC DNA]</scope>
    <source>
        <strain evidence="11 12">DSM 45943</strain>
    </source>
</reference>
<evidence type="ECO:0000256" key="1">
    <source>
        <dbReference type="ARBA" id="ARBA00004202"/>
    </source>
</evidence>
<dbReference type="InterPro" id="IPR015856">
    <property type="entry name" value="ABC_transpr_CbiO/EcfA_su"/>
</dbReference>
<proteinExistence type="inferred from homology"/>
<keyword evidence="3" id="KW-0813">Transport</keyword>
<keyword evidence="9" id="KW-0472">Membrane</keyword>
<evidence type="ECO:0000256" key="10">
    <source>
        <dbReference type="ARBA" id="ARBA00025157"/>
    </source>
</evidence>
<dbReference type="GO" id="GO:0043190">
    <property type="term" value="C:ATP-binding cassette (ABC) transporter complex"/>
    <property type="evidence" value="ECO:0007669"/>
    <property type="project" value="TreeGrafter"/>
</dbReference>
<dbReference type="PANTHER" id="PTHR43553:SF24">
    <property type="entry name" value="ENERGY-COUPLING FACTOR TRANSPORTER ATP-BINDING PROTEIN ECFA1"/>
    <property type="match status" value="1"/>
</dbReference>
<keyword evidence="8" id="KW-1278">Translocase</keyword>
<dbReference type="AlphaFoldDB" id="A0A221W2V9"/>
<dbReference type="PROSITE" id="PS50893">
    <property type="entry name" value="ABC_TRANSPORTER_2"/>
    <property type="match status" value="2"/>
</dbReference>
<dbReference type="PROSITE" id="PS00211">
    <property type="entry name" value="ABC_TRANSPORTER_1"/>
    <property type="match status" value="1"/>
</dbReference>
<dbReference type="SMART" id="SM00382">
    <property type="entry name" value="AAA"/>
    <property type="match status" value="2"/>
</dbReference>
<comment type="function">
    <text evidence="10">Probably part of an ABC transporter complex. Responsible for energy coupling to the transport system.</text>
</comment>
<dbReference type="GO" id="GO:0016887">
    <property type="term" value="F:ATP hydrolysis activity"/>
    <property type="evidence" value="ECO:0007669"/>
    <property type="project" value="InterPro"/>
</dbReference>
<dbReference type="InterPro" id="IPR027417">
    <property type="entry name" value="P-loop_NTPase"/>
</dbReference>
<evidence type="ECO:0000256" key="4">
    <source>
        <dbReference type="ARBA" id="ARBA00022475"/>
    </source>
</evidence>
<evidence type="ECO:0000256" key="5">
    <source>
        <dbReference type="ARBA" id="ARBA00022737"/>
    </source>
</evidence>
<comment type="subcellular location">
    <subcellularLocation>
        <location evidence="1">Cell membrane</location>
        <topology evidence="1">Peripheral membrane protein</topology>
    </subcellularLocation>
</comment>
<dbReference type="InterPro" id="IPR003439">
    <property type="entry name" value="ABC_transporter-like_ATP-bd"/>
</dbReference>
<dbReference type="RefSeq" id="WP_093941497.1">
    <property type="nucleotide sequence ID" value="NZ_CP022521.1"/>
</dbReference>
<dbReference type="Pfam" id="PF00005">
    <property type="entry name" value="ABC_tran"/>
    <property type="match status" value="2"/>
</dbReference>
<accession>A0A221W2V9</accession>
<dbReference type="KEGG" id="ahg:AHOG_12360"/>
<dbReference type="FunFam" id="3.40.50.300:FF:000760">
    <property type="entry name" value="Cobalt ABC transporter ATP-binding protein"/>
    <property type="match status" value="1"/>
</dbReference>
<name>A0A221W2V9_9PSEU</name>
<evidence type="ECO:0000256" key="7">
    <source>
        <dbReference type="ARBA" id="ARBA00022840"/>
    </source>
</evidence>
<dbReference type="CDD" id="cd03225">
    <property type="entry name" value="ABC_cobalt_CbiO_domain1"/>
    <property type="match status" value="1"/>
</dbReference>
<evidence type="ECO:0000256" key="3">
    <source>
        <dbReference type="ARBA" id="ARBA00022448"/>
    </source>
</evidence>
<dbReference type="SUPFAM" id="SSF52540">
    <property type="entry name" value="P-loop containing nucleoside triphosphate hydrolases"/>
    <property type="match status" value="2"/>
</dbReference>
<comment type="similarity">
    <text evidence="2">Belongs to the ABC transporter superfamily.</text>
</comment>
<dbReference type="InterPro" id="IPR003593">
    <property type="entry name" value="AAA+_ATPase"/>
</dbReference>
<evidence type="ECO:0000256" key="6">
    <source>
        <dbReference type="ARBA" id="ARBA00022741"/>
    </source>
</evidence>
<evidence type="ECO:0000256" key="9">
    <source>
        <dbReference type="ARBA" id="ARBA00023136"/>
    </source>
</evidence>
<keyword evidence="7 11" id="KW-0067">ATP-binding</keyword>
<organism evidence="11 12">
    <name type="scientific">Actinoalloteichus hoggarensis</name>
    <dbReference type="NCBI Taxonomy" id="1470176"/>
    <lineage>
        <taxon>Bacteria</taxon>
        <taxon>Bacillati</taxon>
        <taxon>Actinomycetota</taxon>
        <taxon>Actinomycetes</taxon>
        <taxon>Pseudonocardiales</taxon>
        <taxon>Pseudonocardiaceae</taxon>
        <taxon>Actinoalloteichus</taxon>
    </lineage>
</organism>